<protein>
    <submittedName>
        <fullName evidence="1">Polyhydroxyalkanoate synthesis regulator</fullName>
    </submittedName>
</protein>
<organism evidence="1 2">
    <name type="scientific">Candidatus Syntrophonatronum acetioxidans</name>
    <dbReference type="NCBI Taxonomy" id="1795816"/>
    <lineage>
        <taxon>Bacteria</taxon>
        <taxon>Bacillati</taxon>
        <taxon>Bacillota</taxon>
        <taxon>Clostridia</taxon>
        <taxon>Eubacteriales</taxon>
        <taxon>Syntrophomonadaceae</taxon>
        <taxon>Candidatus Syntrophonatronum</taxon>
    </lineage>
</organism>
<name>A0A424YI01_9FIRM</name>
<proteinExistence type="predicted"/>
<comment type="caution">
    <text evidence="1">The sequence shown here is derived from an EMBL/GenBank/DDBJ whole genome shotgun (WGS) entry which is preliminary data.</text>
</comment>
<dbReference type="PANTHER" id="PTHR38664">
    <property type="entry name" value="SLR0058 PROTEIN"/>
    <property type="match status" value="1"/>
</dbReference>
<dbReference type="InterPro" id="IPR008769">
    <property type="entry name" value="PhaF_PhaI"/>
</dbReference>
<dbReference type="Proteomes" id="UP000285138">
    <property type="component" value="Unassembled WGS sequence"/>
</dbReference>
<dbReference type="AlphaFoldDB" id="A0A424YI01"/>
<dbReference type="PANTHER" id="PTHR38664:SF1">
    <property type="entry name" value="SLR0058 PROTEIN"/>
    <property type="match status" value="1"/>
</dbReference>
<dbReference type="EMBL" id="QZAA01000047">
    <property type="protein sequence ID" value="RQD77908.1"/>
    <property type="molecule type" value="Genomic_DNA"/>
</dbReference>
<accession>A0A424YI01</accession>
<dbReference type="NCBIfam" id="NF047773">
    <property type="entry name" value="phas_rel_Lepto"/>
    <property type="match status" value="1"/>
</dbReference>
<gene>
    <name evidence="1" type="ORF">D5R97_01345</name>
</gene>
<sequence length="101" mass="11610">MTMGDLFNKTFYFGLGALTITKEKAEEIVETWVKKGEVSRDEAKTWVDEFVAKGEKEKKVLEETINTELNNIINEANLATKEDITRLEEKIEELKGIIESR</sequence>
<reference evidence="1 2" key="1">
    <citation type="submission" date="2018-08" db="EMBL/GenBank/DDBJ databases">
        <title>The metabolism and importance of syntrophic acetate oxidation coupled to methane or sulfide production in haloalkaline environments.</title>
        <authorList>
            <person name="Timmers P.H.A."/>
            <person name="Vavourakis C.D."/>
            <person name="Sorokin D.Y."/>
            <person name="Sinninghe Damste J.S."/>
            <person name="Muyzer G."/>
            <person name="Stams A.J.M."/>
            <person name="Plugge C.M."/>
        </authorList>
    </citation>
    <scope>NUCLEOTIDE SEQUENCE [LARGE SCALE GENOMIC DNA]</scope>
    <source>
        <strain evidence="1">MSAO_Bac1</strain>
    </source>
</reference>
<evidence type="ECO:0000313" key="2">
    <source>
        <dbReference type="Proteomes" id="UP000285138"/>
    </source>
</evidence>
<evidence type="ECO:0000313" key="1">
    <source>
        <dbReference type="EMBL" id="RQD77908.1"/>
    </source>
</evidence>